<evidence type="ECO:0000313" key="5">
    <source>
        <dbReference type="EMBL" id="TYP70246.1"/>
    </source>
</evidence>
<comment type="catalytic activity">
    <reaction evidence="3">
        <text>3',5'-cyclic UMP + H2O = UMP + H(+)</text>
        <dbReference type="Rhea" id="RHEA:70575"/>
        <dbReference type="ChEBI" id="CHEBI:15377"/>
        <dbReference type="ChEBI" id="CHEBI:15378"/>
        <dbReference type="ChEBI" id="CHEBI:57865"/>
        <dbReference type="ChEBI" id="CHEBI:184387"/>
    </reaction>
    <physiologicalReaction direction="left-to-right" evidence="3">
        <dbReference type="Rhea" id="RHEA:70576"/>
    </physiologicalReaction>
</comment>
<dbReference type="InterPro" id="IPR024884">
    <property type="entry name" value="NAPE-PLD"/>
</dbReference>
<dbReference type="Gene3D" id="3.60.15.10">
    <property type="entry name" value="Ribonuclease Z/Hydroxyacylglutathione hydrolase-like"/>
    <property type="match status" value="1"/>
</dbReference>
<dbReference type="InterPro" id="IPR036866">
    <property type="entry name" value="RibonucZ/Hydroxyglut_hydro"/>
</dbReference>
<dbReference type="InterPro" id="IPR001279">
    <property type="entry name" value="Metallo-B-lactamas"/>
</dbReference>
<dbReference type="PANTHER" id="PTHR15032:SF36">
    <property type="entry name" value="METALLO-BETA-LACTAMASE DOMAIN-CONTAINING PROTEIN"/>
    <property type="match status" value="1"/>
</dbReference>
<comment type="catalytic activity">
    <reaction evidence="1">
        <text>3',5'-cyclic CMP + H2O = CMP + H(+)</text>
        <dbReference type="Rhea" id="RHEA:72675"/>
        <dbReference type="ChEBI" id="CHEBI:15377"/>
        <dbReference type="ChEBI" id="CHEBI:15378"/>
        <dbReference type="ChEBI" id="CHEBI:58003"/>
        <dbReference type="ChEBI" id="CHEBI:60377"/>
    </reaction>
    <physiologicalReaction direction="left-to-right" evidence="1">
        <dbReference type="Rhea" id="RHEA:72676"/>
    </physiologicalReaction>
</comment>
<evidence type="ECO:0000256" key="3">
    <source>
        <dbReference type="ARBA" id="ARBA00048505"/>
    </source>
</evidence>
<accession>A0A5S5BVB0</accession>
<dbReference type="GO" id="GO:0008270">
    <property type="term" value="F:zinc ion binding"/>
    <property type="evidence" value="ECO:0007669"/>
    <property type="project" value="InterPro"/>
</dbReference>
<dbReference type="PIRSF" id="PIRSF038896">
    <property type="entry name" value="NAPE-PLD"/>
    <property type="match status" value="1"/>
</dbReference>
<dbReference type="GO" id="GO:0005737">
    <property type="term" value="C:cytoplasm"/>
    <property type="evidence" value="ECO:0007669"/>
    <property type="project" value="TreeGrafter"/>
</dbReference>
<gene>
    <name evidence="5" type="ORF">BCM02_112226</name>
</gene>
<evidence type="ECO:0000259" key="4">
    <source>
        <dbReference type="Pfam" id="PF12706"/>
    </source>
</evidence>
<evidence type="ECO:0000256" key="2">
    <source>
        <dbReference type="ARBA" id="ARBA00034301"/>
    </source>
</evidence>
<name>A0A5S5BVB0_9BACL</name>
<dbReference type="PANTHER" id="PTHR15032">
    <property type="entry name" value="N-ACYL-PHOSPHATIDYLETHANOLAMINE-HYDROLYZING PHOSPHOLIPASE D"/>
    <property type="match status" value="1"/>
</dbReference>
<comment type="caution">
    <text evidence="5">The sequence shown here is derived from an EMBL/GenBank/DDBJ whole genome shotgun (WGS) entry which is preliminary data.</text>
</comment>
<dbReference type="EMBL" id="VNHS01000012">
    <property type="protein sequence ID" value="TYP70246.1"/>
    <property type="molecule type" value="Genomic_DNA"/>
</dbReference>
<dbReference type="AlphaFoldDB" id="A0A5S5BVB0"/>
<dbReference type="Proteomes" id="UP000323257">
    <property type="component" value="Unassembled WGS sequence"/>
</dbReference>
<organism evidence="5 6">
    <name type="scientific">Paenibacillus methanolicus</name>
    <dbReference type="NCBI Taxonomy" id="582686"/>
    <lineage>
        <taxon>Bacteria</taxon>
        <taxon>Bacillati</taxon>
        <taxon>Bacillota</taxon>
        <taxon>Bacilli</taxon>
        <taxon>Bacillales</taxon>
        <taxon>Paenibacillaceae</taxon>
        <taxon>Paenibacillus</taxon>
    </lineage>
</organism>
<evidence type="ECO:0000313" key="6">
    <source>
        <dbReference type="Proteomes" id="UP000323257"/>
    </source>
</evidence>
<proteinExistence type="predicted"/>
<protein>
    <submittedName>
        <fullName evidence="5">L-ascorbate metabolism protein UlaG (Beta-lactamase superfamily)</fullName>
    </submittedName>
</protein>
<dbReference type="Pfam" id="PF12706">
    <property type="entry name" value="Lactamase_B_2"/>
    <property type="match status" value="1"/>
</dbReference>
<comment type="function">
    <text evidence="2">Counteracts the endogenous Pycsar antiviral defense system. Phosphodiesterase that enables metal-dependent hydrolysis of host cyclic nucleotide Pycsar defense signals such as cCMP and cUMP.</text>
</comment>
<feature type="domain" description="Metallo-beta-lactamase" evidence="4">
    <location>
        <begin position="74"/>
        <end position="273"/>
    </location>
</feature>
<dbReference type="OrthoDB" id="9805728at2"/>
<keyword evidence="6" id="KW-1185">Reference proteome</keyword>
<dbReference type="GO" id="GO:0070290">
    <property type="term" value="F:N-acylphosphatidylethanolamine-specific phospholipase D activity"/>
    <property type="evidence" value="ECO:0007669"/>
    <property type="project" value="InterPro"/>
</dbReference>
<dbReference type="RefSeq" id="WP_148932594.1">
    <property type="nucleotide sequence ID" value="NZ_VNHS01000012.1"/>
</dbReference>
<dbReference type="SUPFAM" id="SSF56281">
    <property type="entry name" value="Metallo-hydrolase/oxidoreductase"/>
    <property type="match status" value="1"/>
</dbReference>
<sequence length="325" mass="37251">MRYTNMNPEAKTSSFADLRRWRRERAAKMKTKDFSWRVPSVKADLRYLRSRTKAASVTWVGHSTFLIRHSGLTIVTDPVWAETMGFQKRLTPPGIEIGQMPPVDVVLLSHSHYDHLHLPSLKKLIGDKRLIVPAGLGPLLRKKGFEFVTELQWWEQTMVDGVRFTFVPAQHWTRRTLTDTNRSHWGGFVIEPVESIMNAKPHDYAPETIYFAGDSGYFDGFKQIGQQFRIDVALMPIGAYEPEWFMKMQHVTPEEALQAFIDVGARLFVPMHYGAFALADDTPREALDRLETERARLGIEPERIEVLPQGRVLKIAEADAMTKSD</sequence>
<evidence type="ECO:0000256" key="1">
    <source>
        <dbReference type="ARBA" id="ARBA00034221"/>
    </source>
</evidence>
<reference evidence="5 6" key="1">
    <citation type="submission" date="2019-07" db="EMBL/GenBank/DDBJ databases">
        <title>Genomic Encyclopedia of Type Strains, Phase III (KMG-III): the genomes of soil and plant-associated and newly described type strains.</title>
        <authorList>
            <person name="Whitman W."/>
        </authorList>
    </citation>
    <scope>NUCLEOTIDE SEQUENCE [LARGE SCALE GENOMIC DNA]</scope>
    <source>
        <strain evidence="5 6">BL24</strain>
    </source>
</reference>